<feature type="non-terminal residue" evidence="1">
    <location>
        <position position="81"/>
    </location>
</feature>
<comment type="caution">
    <text evidence="1">The sequence shown here is derived from an EMBL/GenBank/DDBJ whole genome shotgun (WGS) entry which is preliminary data.</text>
</comment>
<dbReference type="Proteomes" id="UP000807306">
    <property type="component" value="Unassembled WGS sequence"/>
</dbReference>
<gene>
    <name evidence="1" type="ORF">CPB83DRAFT_741216</name>
</gene>
<accession>A0A9P6EK04</accession>
<dbReference type="EMBL" id="MU157842">
    <property type="protein sequence ID" value="KAF9530049.1"/>
    <property type="molecule type" value="Genomic_DNA"/>
</dbReference>
<protein>
    <submittedName>
        <fullName evidence="1">Uncharacterized protein</fullName>
    </submittedName>
</protein>
<dbReference type="AlphaFoldDB" id="A0A9P6EK04"/>
<dbReference type="Pfam" id="PF11093">
    <property type="entry name" value="Mitochondr_Som1"/>
    <property type="match status" value="1"/>
</dbReference>
<dbReference type="OrthoDB" id="3983163at2759"/>
<reference evidence="1" key="1">
    <citation type="submission" date="2020-11" db="EMBL/GenBank/DDBJ databases">
        <authorList>
            <consortium name="DOE Joint Genome Institute"/>
            <person name="Ahrendt S."/>
            <person name="Riley R."/>
            <person name="Andreopoulos W."/>
            <person name="Labutti K."/>
            <person name="Pangilinan J."/>
            <person name="Ruiz-Duenas F.J."/>
            <person name="Barrasa J.M."/>
            <person name="Sanchez-Garcia M."/>
            <person name="Camarero S."/>
            <person name="Miyauchi S."/>
            <person name="Serrano A."/>
            <person name="Linde D."/>
            <person name="Babiker R."/>
            <person name="Drula E."/>
            <person name="Ayuso-Fernandez I."/>
            <person name="Pacheco R."/>
            <person name="Padilla G."/>
            <person name="Ferreira P."/>
            <person name="Barriuso J."/>
            <person name="Kellner H."/>
            <person name="Castanera R."/>
            <person name="Alfaro M."/>
            <person name="Ramirez L."/>
            <person name="Pisabarro A.G."/>
            <person name="Kuo A."/>
            <person name="Tritt A."/>
            <person name="Lipzen A."/>
            <person name="He G."/>
            <person name="Yan M."/>
            <person name="Ng V."/>
            <person name="Cullen D."/>
            <person name="Martin F."/>
            <person name="Rosso M.-N."/>
            <person name="Henrissat B."/>
            <person name="Hibbett D."/>
            <person name="Martinez A.T."/>
            <person name="Grigoriev I.V."/>
        </authorList>
    </citation>
    <scope>NUCLEOTIDE SEQUENCE</scope>
    <source>
        <strain evidence="1">CBS 506.95</strain>
    </source>
</reference>
<proteinExistence type="predicted"/>
<organism evidence="1 2">
    <name type="scientific">Crepidotus variabilis</name>
    <dbReference type="NCBI Taxonomy" id="179855"/>
    <lineage>
        <taxon>Eukaryota</taxon>
        <taxon>Fungi</taxon>
        <taxon>Dikarya</taxon>
        <taxon>Basidiomycota</taxon>
        <taxon>Agaricomycotina</taxon>
        <taxon>Agaricomycetes</taxon>
        <taxon>Agaricomycetidae</taxon>
        <taxon>Agaricales</taxon>
        <taxon>Agaricineae</taxon>
        <taxon>Crepidotaceae</taxon>
        <taxon>Crepidotus</taxon>
    </lineage>
</organism>
<evidence type="ECO:0000313" key="2">
    <source>
        <dbReference type="Proteomes" id="UP000807306"/>
    </source>
</evidence>
<feature type="non-terminal residue" evidence="1">
    <location>
        <position position="1"/>
    </location>
</feature>
<dbReference type="GO" id="GO:0042720">
    <property type="term" value="C:mitochondrial inner membrane peptidase complex"/>
    <property type="evidence" value="ECO:0007669"/>
    <property type="project" value="InterPro"/>
</dbReference>
<keyword evidence="2" id="KW-1185">Reference proteome</keyword>
<dbReference type="InterPro" id="IPR024645">
    <property type="entry name" value="Mitochondr_Som1"/>
</dbReference>
<sequence length="81" mass="9228">CRITEIIQHTCEVRTDLSGQPSIQCFPIARIFKLCPNLPALEITRFVKLDKETGEVEIPPNLSPTSVQARSWRDVTLYSKK</sequence>
<name>A0A9P6EK04_9AGAR</name>
<evidence type="ECO:0000313" key="1">
    <source>
        <dbReference type="EMBL" id="KAF9530049.1"/>
    </source>
</evidence>